<keyword evidence="3" id="KW-1185">Reference proteome</keyword>
<feature type="domain" description="Glycosyltransferase 2-like" evidence="1">
    <location>
        <begin position="10"/>
        <end position="133"/>
    </location>
</feature>
<dbReference type="EMBL" id="CAIJDE010000062">
    <property type="protein sequence ID" value="CAC9976392.1"/>
    <property type="molecule type" value="Genomic_DNA"/>
</dbReference>
<evidence type="ECO:0000313" key="2">
    <source>
        <dbReference type="EMBL" id="CAC9976392.1"/>
    </source>
</evidence>
<dbReference type="PANTHER" id="PTHR43685:SF2">
    <property type="entry name" value="GLYCOSYLTRANSFERASE 2-LIKE DOMAIN-CONTAINING PROTEIN"/>
    <property type="match status" value="1"/>
</dbReference>
<dbReference type="EC" id="2.4.2.53" evidence="2"/>
<dbReference type="PANTHER" id="PTHR43685">
    <property type="entry name" value="GLYCOSYLTRANSFERASE"/>
    <property type="match status" value="1"/>
</dbReference>
<keyword evidence="2" id="KW-0808">Transferase</keyword>
<keyword evidence="2" id="KW-0328">Glycosyltransferase</keyword>
<dbReference type="CDD" id="cd00761">
    <property type="entry name" value="Glyco_tranf_GTA_type"/>
    <property type="match status" value="1"/>
</dbReference>
<evidence type="ECO:0000259" key="1">
    <source>
        <dbReference type="Pfam" id="PF00535"/>
    </source>
</evidence>
<dbReference type="AlphaFoldDB" id="A0A9N8J7F6"/>
<dbReference type="GO" id="GO:0099621">
    <property type="term" value="F:undecaprenyl-phosphate 4-deoxy-4-formamido-L-arabinose transferase activity"/>
    <property type="evidence" value="ECO:0007669"/>
    <property type="project" value="UniProtKB-EC"/>
</dbReference>
<sequence length="282" mass="32728">MESNFNFLVSVVIPCYNDYKYIHEAINSINNQTHKNVEIIIVDDGSDTITQNVLKEIKQENITIVYQENSGPSAARNTGIKNAKGDYILTLDADDYFDADFISKALNVLSIYNKVGLVSCWIKVFTEKGIIEKFKPEGGDLKILILGNGASAGSVLFRKQCWADAKGYDENMRKGYEDWEFNISVVKAGWEIVILEEYLFNYRKKIQSRNSQADKLHKYELWKYIYTKHKDLWNTYHELMIDNLFSQMEVLELSSHNLRKTTDYKLGKIILMPLRFIKNLLF</sequence>
<protein>
    <submittedName>
        <fullName evidence="2">Undecaprenyl-phosphate 4-deoxy-4-formamido-L-arabinose transferase</fullName>
        <ecNumber evidence="2">2.4.2.53</ecNumber>
    </submittedName>
</protein>
<dbReference type="SUPFAM" id="SSF53448">
    <property type="entry name" value="Nucleotide-diphospho-sugar transferases"/>
    <property type="match status" value="1"/>
</dbReference>
<accession>A0A9N8J7F6</accession>
<organism evidence="2 3">
    <name type="scientific">Flavobacterium panici</name>
    <dbReference type="NCBI Taxonomy" id="2654843"/>
    <lineage>
        <taxon>Bacteria</taxon>
        <taxon>Pseudomonadati</taxon>
        <taxon>Bacteroidota</taxon>
        <taxon>Flavobacteriia</taxon>
        <taxon>Flavobacteriales</taxon>
        <taxon>Flavobacteriaceae</taxon>
        <taxon>Flavobacterium</taxon>
    </lineage>
</organism>
<dbReference type="RefSeq" id="WP_180860910.1">
    <property type="nucleotide sequence ID" value="NZ_CAIJDE010000062.1"/>
</dbReference>
<dbReference type="Proteomes" id="UP000533639">
    <property type="component" value="Unassembled WGS sequence"/>
</dbReference>
<comment type="caution">
    <text evidence="2">The sequence shown here is derived from an EMBL/GenBank/DDBJ whole genome shotgun (WGS) entry which is preliminary data.</text>
</comment>
<dbReference type="Gene3D" id="3.90.550.10">
    <property type="entry name" value="Spore Coat Polysaccharide Biosynthesis Protein SpsA, Chain A"/>
    <property type="match status" value="1"/>
</dbReference>
<dbReference type="InterPro" id="IPR001173">
    <property type="entry name" value="Glyco_trans_2-like"/>
</dbReference>
<evidence type="ECO:0000313" key="3">
    <source>
        <dbReference type="Proteomes" id="UP000533639"/>
    </source>
</evidence>
<dbReference type="InterPro" id="IPR050834">
    <property type="entry name" value="Glycosyltransf_2"/>
</dbReference>
<gene>
    <name evidence="2" type="primary">arnC_1</name>
    <name evidence="2" type="ORF">FLAPXU55_04118</name>
</gene>
<reference evidence="2 3" key="1">
    <citation type="submission" date="2020-06" db="EMBL/GenBank/DDBJ databases">
        <authorList>
            <person name="Criscuolo A."/>
        </authorList>
    </citation>
    <scope>NUCLEOTIDE SEQUENCE [LARGE SCALE GENOMIC DNA]</scope>
    <source>
        <strain evidence="2">PXU-55</strain>
    </source>
</reference>
<proteinExistence type="predicted"/>
<dbReference type="Pfam" id="PF00535">
    <property type="entry name" value="Glycos_transf_2"/>
    <property type="match status" value="1"/>
</dbReference>
<name>A0A9N8J7F6_9FLAO</name>
<dbReference type="InterPro" id="IPR029044">
    <property type="entry name" value="Nucleotide-diphossugar_trans"/>
</dbReference>